<proteinExistence type="predicted"/>
<dbReference type="InterPro" id="IPR036380">
    <property type="entry name" value="Isochorismatase-like_sf"/>
</dbReference>
<dbReference type="RefSeq" id="WP_128561660.1">
    <property type="nucleotide sequence ID" value="NZ_BPQH01000017.1"/>
</dbReference>
<dbReference type="CDD" id="cd00431">
    <property type="entry name" value="cysteine_hydrolases"/>
    <property type="match status" value="1"/>
</dbReference>
<dbReference type="Gene3D" id="3.40.50.850">
    <property type="entry name" value="Isochorismatase-like"/>
    <property type="match status" value="1"/>
</dbReference>
<gene>
    <name evidence="3" type="primary">rutB_4</name>
    <name evidence="3" type="ORF">OPKNFCMD_4868</name>
</gene>
<dbReference type="InterPro" id="IPR000868">
    <property type="entry name" value="Isochorismatase-like_dom"/>
</dbReference>
<evidence type="ECO:0000256" key="1">
    <source>
        <dbReference type="ARBA" id="ARBA00022801"/>
    </source>
</evidence>
<sequence length="203" mass="21344">MNQSAIPAARTALLLCDLQNDFLHPDGAYGRAGQGAPEIAAVPGRVRPLADLVRARGGTIASTHFTLVPGKGGEPLIAPHLRELRPFLGRGDFLPGAWGHALVDALQPADLAVEKVAYSAFYMTRLEWVLRRCGIERLLVAGIVTNGGVASTVREAHVRDFAVTVVADACAAFSPAVHATAIEALRPVCRVADVAELLGELGA</sequence>
<feature type="domain" description="Isochorismatase-like" evidence="2">
    <location>
        <begin position="11"/>
        <end position="193"/>
    </location>
</feature>
<name>A0ABQ4R492_9HYPH</name>
<dbReference type="InterPro" id="IPR050272">
    <property type="entry name" value="Isochorismatase-like_hydrls"/>
</dbReference>
<reference evidence="3" key="2">
    <citation type="submission" date="2021-08" db="EMBL/GenBank/DDBJ databases">
        <authorList>
            <person name="Tani A."/>
            <person name="Ola A."/>
            <person name="Ogura Y."/>
            <person name="Katsura K."/>
            <person name="Hayashi T."/>
        </authorList>
    </citation>
    <scope>NUCLEOTIDE SEQUENCE</scope>
    <source>
        <strain evidence="3">KCTC 52305</strain>
    </source>
</reference>
<dbReference type="Proteomes" id="UP001055167">
    <property type="component" value="Unassembled WGS sequence"/>
</dbReference>
<organism evidence="3 4">
    <name type="scientific">Methylobacterium crusticola</name>
    <dbReference type="NCBI Taxonomy" id="1697972"/>
    <lineage>
        <taxon>Bacteria</taxon>
        <taxon>Pseudomonadati</taxon>
        <taxon>Pseudomonadota</taxon>
        <taxon>Alphaproteobacteria</taxon>
        <taxon>Hyphomicrobiales</taxon>
        <taxon>Methylobacteriaceae</taxon>
        <taxon>Methylobacterium</taxon>
    </lineage>
</organism>
<dbReference type="PANTHER" id="PTHR43540">
    <property type="entry name" value="PEROXYUREIDOACRYLATE/UREIDOACRYLATE AMIDOHYDROLASE-RELATED"/>
    <property type="match status" value="1"/>
</dbReference>
<reference evidence="3" key="1">
    <citation type="journal article" date="2021" name="Front. Microbiol.">
        <title>Comprehensive Comparative Genomics and Phenotyping of Methylobacterium Species.</title>
        <authorList>
            <person name="Alessa O."/>
            <person name="Ogura Y."/>
            <person name="Fujitani Y."/>
            <person name="Takami H."/>
            <person name="Hayashi T."/>
            <person name="Sahin N."/>
            <person name="Tani A."/>
        </authorList>
    </citation>
    <scope>NUCLEOTIDE SEQUENCE</scope>
    <source>
        <strain evidence="3">KCTC 52305</strain>
    </source>
</reference>
<dbReference type="PANTHER" id="PTHR43540:SF1">
    <property type="entry name" value="ISOCHORISMATASE HYDROLASE"/>
    <property type="match status" value="1"/>
</dbReference>
<evidence type="ECO:0000313" key="3">
    <source>
        <dbReference type="EMBL" id="GJD52106.1"/>
    </source>
</evidence>
<dbReference type="Pfam" id="PF00857">
    <property type="entry name" value="Isochorismatase"/>
    <property type="match status" value="1"/>
</dbReference>
<dbReference type="EMBL" id="BPQH01000017">
    <property type="protein sequence ID" value="GJD52106.1"/>
    <property type="molecule type" value="Genomic_DNA"/>
</dbReference>
<evidence type="ECO:0000313" key="4">
    <source>
        <dbReference type="Proteomes" id="UP001055167"/>
    </source>
</evidence>
<dbReference type="SUPFAM" id="SSF52499">
    <property type="entry name" value="Isochorismatase-like hydrolases"/>
    <property type="match status" value="1"/>
</dbReference>
<keyword evidence="1" id="KW-0378">Hydrolase</keyword>
<accession>A0ABQ4R492</accession>
<evidence type="ECO:0000259" key="2">
    <source>
        <dbReference type="Pfam" id="PF00857"/>
    </source>
</evidence>
<keyword evidence="4" id="KW-1185">Reference proteome</keyword>
<protein>
    <submittedName>
        <fullName evidence="3">Peroxyureidoacrylate/ureidoacrylate amidohydrolase RutB</fullName>
    </submittedName>
</protein>
<comment type="caution">
    <text evidence="3">The sequence shown here is derived from an EMBL/GenBank/DDBJ whole genome shotgun (WGS) entry which is preliminary data.</text>
</comment>